<dbReference type="SUPFAM" id="SSF53187">
    <property type="entry name" value="Zn-dependent exopeptidases"/>
    <property type="match status" value="1"/>
</dbReference>
<dbReference type="GO" id="GO:0046872">
    <property type="term" value="F:metal ion binding"/>
    <property type="evidence" value="ECO:0007669"/>
    <property type="project" value="UniProtKB-KW"/>
</dbReference>
<dbReference type="PANTHER" id="PTHR43808:SF25">
    <property type="entry name" value="PEPTIDASE M20 DIMERISATION DOMAIN-CONTAINING PROTEIN"/>
    <property type="match status" value="1"/>
</dbReference>
<name>A0AAW5E9L0_9BACI</name>
<evidence type="ECO:0000313" key="10">
    <source>
        <dbReference type="Proteomes" id="UP001431131"/>
    </source>
</evidence>
<gene>
    <name evidence="9" type="ORF">MJG50_13510</name>
</gene>
<dbReference type="SUPFAM" id="SSF55031">
    <property type="entry name" value="Bacterial exopeptidase dimerisation domain"/>
    <property type="match status" value="1"/>
</dbReference>
<dbReference type="NCBIfam" id="TIGR01910">
    <property type="entry name" value="DapE-ArgE"/>
    <property type="match status" value="1"/>
</dbReference>
<keyword evidence="5" id="KW-0378">Hydrolase</keyword>
<dbReference type="Pfam" id="PF01546">
    <property type="entry name" value="Peptidase_M20"/>
    <property type="match status" value="1"/>
</dbReference>
<dbReference type="Pfam" id="PF07687">
    <property type="entry name" value="M20_dimer"/>
    <property type="match status" value="1"/>
</dbReference>
<evidence type="ECO:0000256" key="4">
    <source>
        <dbReference type="ARBA" id="ARBA00022723"/>
    </source>
</evidence>
<proteinExistence type="inferred from homology"/>
<protein>
    <submittedName>
        <fullName evidence="9">Peptidase</fullName>
    </submittedName>
</protein>
<comment type="cofactor">
    <cofactor evidence="1">
        <name>Co(2+)</name>
        <dbReference type="ChEBI" id="CHEBI:48828"/>
    </cofactor>
</comment>
<evidence type="ECO:0000259" key="8">
    <source>
        <dbReference type="Pfam" id="PF07687"/>
    </source>
</evidence>
<reference evidence="9" key="1">
    <citation type="submission" date="2022-02" db="EMBL/GenBank/DDBJ databases">
        <title>Fredinandcohnia quinoae sp. nov. isolated from Chenopodium quinoa seeds.</title>
        <authorList>
            <person name="Saati-Santamaria Z."/>
            <person name="Flores-Felix J.D."/>
            <person name="Igual J.M."/>
            <person name="Velazquez E."/>
            <person name="Garcia-Fraile P."/>
            <person name="Martinez-Molina E."/>
        </authorList>
    </citation>
    <scope>NUCLEOTIDE SEQUENCE</scope>
    <source>
        <strain evidence="9">SECRCQ15</strain>
    </source>
</reference>
<keyword evidence="4" id="KW-0479">Metal-binding</keyword>
<evidence type="ECO:0000256" key="5">
    <source>
        <dbReference type="ARBA" id="ARBA00022801"/>
    </source>
</evidence>
<comment type="cofactor">
    <cofactor evidence="2">
        <name>Zn(2+)</name>
        <dbReference type="ChEBI" id="CHEBI:29105"/>
    </cofactor>
</comment>
<dbReference type="AlphaFoldDB" id="A0AAW5E9L0"/>
<keyword evidence="6" id="KW-0862">Zinc</keyword>
<feature type="domain" description="Peptidase M20 dimerisation" evidence="8">
    <location>
        <begin position="202"/>
        <end position="311"/>
    </location>
</feature>
<dbReference type="InterPro" id="IPR002933">
    <property type="entry name" value="Peptidase_M20"/>
</dbReference>
<organism evidence="9 10">
    <name type="scientific">Fredinandcohnia quinoae</name>
    <dbReference type="NCBI Taxonomy" id="2918902"/>
    <lineage>
        <taxon>Bacteria</taxon>
        <taxon>Bacillati</taxon>
        <taxon>Bacillota</taxon>
        <taxon>Bacilli</taxon>
        <taxon>Bacillales</taxon>
        <taxon>Bacillaceae</taxon>
        <taxon>Fredinandcohnia</taxon>
    </lineage>
</organism>
<dbReference type="GO" id="GO:0016787">
    <property type="term" value="F:hydrolase activity"/>
    <property type="evidence" value="ECO:0007669"/>
    <property type="project" value="UniProtKB-KW"/>
</dbReference>
<keyword evidence="10" id="KW-1185">Reference proteome</keyword>
<dbReference type="InterPro" id="IPR036264">
    <property type="entry name" value="Bact_exopeptidase_dim_dom"/>
</dbReference>
<dbReference type="InterPro" id="IPR050072">
    <property type="entry name" value="Peptidase_M20A"/>
</dbReference>
<dbReference type="Gene3D" id="3.30.70.360">
    <property type="match status" value="1"/>
</dbReference>
<evidence type="ECO:0000256" key="3">
    <source>
        <dbReference type="ARBA" id="ARBA00006247"/>
    </source>
</evidence>
<evidence type="ECO:0000256" key="1">
    <source>
        <dbReference type="ARBA" id="ARBA00001941"/>
    </source>
</evidence>
<sequence>MKDNNQKIKLWLKNNQSKGIRLLQKLVTEPSKQGCEGTSQAIIVEKCRELGLEIDIWEPNGSKLFNHPYFVSPRTSFIDSPNVVGILKGTGNGRSLILNGHIDVVPEGDDSNWTADPFSAKIIDGKLYGRGSTDMKGGNVSLLLAIESIKECEIKLKGDVIFQSVIEEESGGSGTLASILRGYKADGAIIPEPTNMKIFPKQQGSLWFKVSVYGRSAHGGTRYEGVSAIEKSMIVIKEILKLEMTRNASISDSLYKNTPIPVPINIGKISGGSWPSSVPDLVTIEGRMGVAPDESIENAKEEMLKWLDKLEEIDQWFKKHPVKLEWFGARWVPGTIDLDHDLMTTLKHSYMEVKNEPPIIEASPWGTDGGLLSAVGNIPTIVFGPGTTEVAHYPNEYIEINRMFEAAEIIALTILSWCEVSEVQVDSLN</sequence>
<comment type="similarity">
    <text evidence="3">Belongs to the peptidase M20A family.</text>
</comment>
<accession>A0AAW5E9L0</accession>
<dbReference type="PANTHER" id="PTHR43808">
    <property type="entry name" value="ACETYLORNITHINE DEACETYLASE"/>
    <property type="match status" value="1"/>
</dbReference>
<evidence type="ECO:0000256" key="6">
    <source>
        <dbReference type="ARBA" id="ARBA00022833"/>
    </source>
</evidence>
<evidence type="ECO:0000256" key="7">
    <source>
        <dbReference type="ARBA" id="ARBA00023285"/>
    </source>
</evidence>
<dbReference type="Proteomes" id="UP001431131">
    <property type="component" value="Unassembled WGS sequence"/>
</dbReference>
<dbReference type="InterPro" id="IPR011650">
    <property type="entry name" value="Peptidase_M20_dimer"/>
</dbReference>
<comment type="caution">
    <text evidence="9">The sequence shown here is derived from an EMBL/GenBank/DDBJ whole genome shotgun (WGS) entry which is preliminary data.</text>
</comment>
<evidence type="ECO:0000313" key="9">
    <source>
        <dbReference type="EMBL" id="MCH1626350.1"/>
    </source>
</evidence>
<dbReference type="Gene3D" id="3.40.630.10">
    <property type="entry name" value="Zn peptidases"/>
    <property type="match status" value="1"/>
</dbReference>
<evidence type="ECO:0000256" key="2">
    <source>
        <dbReference type="ARBA" id="ARBA00001947"/>
    </source>
</evidence>
<dbReference type="InterPro" id="IPR010182">
    <property type="entry name" value="ArgE/DapE"/>
</dbReference>
<dbReference type="RefSeq" id="WP_240256266.1">
    <property type="nucleotide sequence ID" value="NZ_JAKTTI010000021.1"/>
</dbReference>
<dbReference type="NCBIfam" id="NF005373">
    <property type="entry name" value="PRK06915.1"/>
    <property type="match status" value="1"/>
</dbReference>
<keyword evidence="7" id="KW-0170">Cobalt</keyword>
<dbReference type="EMBL" id="JAKTTI010000021">
    <property type="protein sequence ID" value="MCH1626350.1"/>
    <property type="molecule type" value="Genomic_DNA"/>
</dbReference>